<evidence type="ECO:0000313" key="4">
    <source>
        <dbReference type="EMBL" id="EKU83759.1"/>
    </source>
</evidence>
<keyword evidence="5" id="KW-1185">Reference proteome</keyword>
<name>K9DEK8_9BURK</name>
<dbReference type="AlphaFoldDB" id="K9DEK8"/>
<dbReference type="EMBL" id="AGZI01000009">
    <property type="protein sequence ID" value="EKU83759.1"/>
    <property type="molecule type" value="Genomic_DNA"/>
</dbReference>
<organism evidence="3 5">
    <name type="scientific">Massilia timonae CCUG 45783</name>
    <dbReference type="NCBI Taxonomy" id="883126"/>
    <lineage>
        <taxon>Bacteria</taxon>
        <taxon>Pseudomonadati</taxon>
        <taxon>Pseudomonadota</taxon>
        <taxon>Betaproteobacteria</taxon>
        <taxon>Burkholderiales</taxon>
        <taxon>Oxalobacteraceae</taxon>
        <taxon>Telluria group</taxon>
        <taxon>Massilia</taxon>
    </lineage>
</organism>
<dbReference type="HOGENOM" id="CLU_036902_5_0_4"/>
<dbReference type="GO" id="GO:0006313">
    <property type="term" value="P:DNA transposition"/>
    <property type="evidence" value="ECO:0007669"/>
    <property type="project" value="InterPro"/>
</dbReference>
<feature type="domain" description="Transposase IS110-like N-terminal" evidence="1">
    <location>
        <begin position="9"/>
        <end position="157"/>
    </location>
</feature>
<evidence type="ECO:0000313" key="3">
    <source>
        <dbReference type="EMBL" id="EKU82678.1"/>
    </source>
</evidence>
<dbReference type="PATRIC" id="fig|883126.3.peg.2024"/>
<accession>K9DEK8</accession>
<dbReference type="InterPro" id="IPR003346">
    <property type="entry name" value="Transposase_20"/>
</dbReference>
<dbReference type="PANTHER" id="PTHR33055:SF3">
    <property type="entry name" value="PUTATIVE TRANSPOSASE FOR IS117-RELATED"/>
    <property type="match status" value="1"/>
</dbReference>
<feature type="domain" description="Transposase IS116/IS110/IS902 C-terminal" evidence="2">
    <location>
        <begin position="202"/>
        <end position="286"/>
    </location>
</feature>
<dbReference type="RefSeq" id="WP_005664362.1">
    <property type="nucleotide sequence ID" value="NZ_JH992922.1"/>
</dbReference>
<dbReference type="EMBL" id="AGZI01000024">
    <property type="protein sequence ID" value="EKU82678.1"/>
    <property type="molecule type" value="Genomic_DNA"/>
</dbReference>
<dbReference type="PANTHER" id="PTHR33055">
    <property type="entry name" value="TRANSPOSASE FOR INSERTION SEQUENCE ELEMENT IS1111A"/>
    <property type="match status" value="1"/>
</dbReference>
<evidence type="ECO:0000259" key="2">
    <source>
        <dbReference type="Pfam" id="PF02371"/>
    </source>
</evidence>
<dbReference type="Proteomes" id="UP000009874">
    <property type="component" value="Unassembled WGS sequence"/>
</dbReference>
<evidence type="ECO:0000313" key="5">
    <source>
        <dbReference type="Proteomes" id="UP000009874"/>
    </source>
</evidence>
<dbReference type="NCBIfam" id="NF033542">
    <property type="entry name" value="transpos_IS110"/>
    <property type="match status" value="1"/>
</dbReference>
<gene>
    <name evidence="4" type="ORF">HMPREF9710_00938</name>
    <name evidence="3" type="ORF">HMPREF9710_01993</name>
</gene>
<dbReference type="GO" id="GO:0004803">
    <property type="term" value="F:transposase activity"/>
    <property type="evidence" value="ECO:0007669"/>
    <property type="project" value="InterPro"/>
</dbReference>
<dbReference type="eggNOG" id="COG3547">
    <property type="taxonomic scope" value="Bacteria"/>
</dbReference>
<sequence length="337" mass="37138">MNTTRNDVLGIDVSKKKLDLALLINGKLKAKVFDNTSAGHRALVEWLRDSKASLATLHICMEATGVYYEAIATTLHAEGFKVSVVNPACIKGFGSGENIRNKNDEIDAALIARYCAAMNPEPWVAPPLEQRQLRAWTLRVQSLKDIRQQEQNRIEAHIVAGLQDVADNVAEHIKWLDAEIRKLQDDIDDHIDRHPGLKNDAALIASIPGLGMTTVARILGHLGDIRRFKNAKAFAAFLGVTPKQRTSGTSLKGRTMLCKTGSTSLRAALFMPSMVARRHNPILHQFAERLLANGMAKRAVISAVTHKLAHLIYGVVRTGKPFDANYLHKNLAIQDGI</sequence>
<dbReference type="Pfam" id="PF01548">
    <property type="entry name" value="DEDD_Tnp_IS110"/>
    <property type="match status" value="1"/>
</dbReference>
<dbReference type="InterPro" id="IPR047650">
    <property type="entry name" value="Transpos_IS110"/>
</dbReference>
<evidence type="ECO:0000259" key="1">
    <source>
        <dbReference type="Pfam" id="PF01548"/>
    </source>
</evidence>
<dbReference type="GO" id="GO:0003677">
    <property type="term" value="F:DNA binding"/>
    <property type="evidence" value="ECO:0007669"/>
    <property type="project" value="InterPro"/>
</dbReference>
<dbReference type="OrthoDB" id="9795150at2"/>
<comment type="caution">
    <text evidence="3">The sequence shown here is derived from an EMBL/GenBank/DDBJ whole genome shotgun (WGS) entry which is preliminary data.</text>
</comment>
<dbReference type="Pfam" id="PF02371">
    <property type="entry name" value="Transposase_20"/>
    <property type="match status" value="1"/>
</dbReference>
<proteinExistence type="predicted"/>
<dbReference type="InterPro" id="IPR002525">
    <property type="entry name" value="Transp_IS110-like_N"/>
</dbReference>
<reference evidence="3 5" key="1">
    <citation type="submission" date="2012-09" db="EMBL/GenBank/DDBJ databases">
        <title>The Genome Sequence of Massilia timonae CCUG 45783.</title>
        <authorList>
            <consortium name="The Broad Institute Genome Sequencing Platform"/>
            <person name="Earl A."/>
            <person name="Ward D."/>
            <person name="Feldgarden M."/>
            <person name="Gevers D."/>
            <person name="Huys G."/>
            <person name="Walker B."/>
            <person name="Young S.K."/>
            <person name="Zeng Q."/>
            <person name="Gargeya S."/>
            <person name="Fitzgerald M."/>
            <person name="Haas B."/>
            <person name="Abouelleil A."/>
            <person name="Alvarado L."/>
            <person name="Arachchi H.M."/>
            <person name="Berlin A.M."/>
            <person name="Chapman S.B."/>
            <person name="Goldberg J."/>
            <person name="Griggs A."/>
            <person name="Gujja S."/>
            <person name="Hansen M."/>
            <person name="Howarth C."/>
            <person name="Imamovic A."/>
            <person name="Larimer J."/>
            <person name="McCowen C."/>
            <person name="Montmayeur A."/>
            <person name="Murphy C."/>
            <person name="Neiman D."/>
            <person name="Pearson M."/>
            <person name="Priest M."/>
            <person name="Roberts A."/>
            <person name="Saif S."/>
            <person name="Shea T."/>
            <person name="Sisk P."/>
            <person name="Sykes S."/>
            <person name="Wortman J."/>
            <person name="Nusbaum C."/>
            <person name="Birren B."/>
        </authorList>
    </citation>
    <scope>NUCLEOTIDE SEQUENCE [LARGE SCALE GENOMIC DNA]</scope>
    <source>
        <strain evidence="3 5">CCUG 45783</strain>
    </source>
</reference>
<protein>
    <submittedName>
        <fullName evidence="3">Uncharacterized protein</fullName>
    </submittedName>
</protein>